<dbReference type="Pfam" id="PF00122">
    <property type="entry name" value="E1-E2_ATPase"/>
    <property type="match status" value="1"/>
</dbReference>
<sequence length="1020" mass="109420">MGAKKVNNDVESAPQDAPKQECWHVMDIEQVANMWNTDVKLGLSQNEVEKRLEEYGPNQLTEKAKKTIWQKIWEQINNVLVFILVVVAIVSAIKAATSSGQDMITSWIEVVLITGVIVVNTIIGIRQEGSAEKSAEALKAMLSSDATVIREGKTVSVPGADVVPGDIVVLSTGDRIPADMRLIQVSNLGCQEAALTGESLPVEKITEAIPAENPASVPLGDRKNLAFSATLVSGGEALGIVISTGDNTEIGEINSLVGQVEKKKTNVLVQIDLVSKFIALFVVIVAIVTFCVAYFQTKMDALHAVSVALVTSVAMIPEGLAAIVTLTYAYAVSNMAEHNAIVRVLPAVETLGSVTVICSDKTGTLTKNEMTMVALVTSNGRYKFDTDTTERTPNNFTREDSFMAHCRKGGEGAHPKGKFQGTETTPVSNGQSPDIDFVRGALAGGVLCSKATLGVDGGRDGEIGNPTEIAIVRAAYFGDVDLDNMKESQPVINAVPFSSEYKFMATVHQANQLVDGTTDGLTVHVKGAPDRLIALASHQAQAGVVGTVEPIDREYWLKQAANLSSHGLRVLALCRASLPSDSVKETDKLDAAFVNGRSEPWLTMVGLCAIMDPPRPECISAIAEARGAGVRVAMITGDHKDTALAIGDMLGIVDAKHPEAVTGPELDAMTDLELRTAVMKNNVFARASPENKIRIVKALQAEGQVSSMTGDGVNDAPALKAADMGVAMGKEGTDVAREAAEMILADDNFATIVTAVREGRVVWDNLRKVLLFNTPVNNAQGLTVLFGMIFGLPDSPLTAIQILYCNLICAVTLGFVLAVEPAEDGIMKNPPRKVGKRLIGRYLLLRITIATVILVTVTVGSVFWVRSYGEDKYPLDQQRAQASNSLTFGAIAVCLSARFAYNSSFSLKLFRGNKYAWYSVFLTAILQICITYIPGLNNVVFSMGPMDGLQWGLVVLGMAIVFTVMEIEKAILRRVKSQGGDVDDRENDLFGTIPQPLIEEPFCPSDSIKSATMHSTLLHK</sequence>
<dbReference type="GO" id="GO:0036376">
    <property type="term" value="P:sodium ion export across plasma membrane"/>
    <property type="evidence" value="ECO:0007669"/>
    <property type="project" value="TreeGrafter"/>
</dbReference>
<evidence type="ECO:0000256" key="9">
    <source>
        <dbReference type="ARBA" id="ARBA00022989"/>
    </source>
</evidence>
<dbReference type="Gene3D" id="3.40.1110.10">
    <property type="entry name" value="Calcium-transporting ATPase, cytoplasmic domain N"/>
    <property type="match status" value="1"/>
</dbReference>
<keyword evidence="7" id="KW-0460">Magnesium</keyword>
<feature type="compositionally biased region" description="Polar residues" evidence="11">
    <location>
        <begin position="421"/>
        <end position="431"/>
    </location>
</feature>
<dbReference type="SMART" id="SM00831">
    <property type="entry name" value="Cation_ATPase_N"/>
    <property type="match status" value="1"/>
</dbReference>
<dbReference type="SUPFAM" id="SSF81665">
    <property type="entry name" value="Calcium ATPase, transmembrane domain M"/>
    <property type="match status" value="1"/>
</dbReference>
<dbReference type="InterPro" id="IPR001757">
    <property type="entry name" value="P_typ_ATPase"/>
</dbReference>
<dbReference type="InterPro" id="IPR006068">
    <property type="entry name" value="ATPase_P-typ_cation-transptr_C"/>
</dbReference>
<organism evidence="14">
    <name type="scientific">Mucochytrium quahogii</name>
    <dbReference type="NCBI Taxonomy" id="96639"/>
    <lineage>
        <taxon>Eukaryota</taxon>
        <taxon>Sar</taxon>
        <taxon>Stramenopiles</taxon>
        <taxon>Bigyra</taxon>
        <taxon>Labyrinthulomycetes</taxon>
        <taxon>Thraustochytrida</taxon>
        <taxon>Thraustochytriidae</taxon>
        <taxon>Mucochytrium</taxon>
    </lineage>
</organism>
<dbReference type="InterPro" id="IPR018303">
    <property type="entry name" value="ATPase_P-typ_P_site"/>
</dbReference>
<dbReference type="PANTHER" id="PTHR43294:SF21">
    <property type="entry name" value="CATION TRANSPORTING ATPASE"/>
    <property type="match status" value="1"/>
</dbReference>
<dbReference type="SFLD" id="SFLDS00003">
    <property type="entry name" value="Haloacid_Dehalogenase"/>
    <property type="match status" value="1"/>
</dbReference>
<keyword evidence="6" id="KW-0067">ATP-binding</keyword>
<dbReference type="SUPFAM" id="SSF81653">
    <property type="entry name" value="Calcium ATPase, transduction domain A"/>
    <property type="match status" value="1"/>
</dbReference>
<reference evidence="14" key="1">
    <citation type="submission" date="2021-01" db="EMBL/GenBank/DDBJ databases">
        <authorList>
            <person name="Corre E."/>
            <person name="Pelletier E."/>
            <person name="Niang G."/>
            <person name="Scheremetjew M."/>
            <person name="Finn R."/>
            <person name="Kale V."/>
            <person name="Holt S."/>
            <person name="Cochrane G."/>
            <person name="Meng A."/>
            <person name="Brown T."/>
            <person name="Cohen L."/>
        </authorList>
    </citation>
    <scope>NUCLEOTIDE SEQUENCE</scope>
    <source>
        <strain evidence="14">NY070348D</strain>
    </source>
</reference>
<evidence type="ECO:0000256" key="2">
    <source>
        <dbReference type="ARBA" id="ARBA00022475"/>
    </source>
</evidence>
<feature type="transmembrane region" description="Helical" evidence="12">
    <location>
        <begin position="103"/>
        <end position="123"/>
    </location>
</feature>
<evidence type="ECO:0000313" key="14">
    <source>
        <dbReference type="EMBL" id="CAD9695021.1"/>
    </source>
</evidence>
<dbReference type="InterPro" id="IPR059000">
    <property type="entry name" value="ATPase_P-type_domA"/>
</dbReference>
<dbReference type="Gene3D" id="2.70.150.10">
    <property type="entry name" value="Calcium-transporting ATPase, cytoplasmic transduction domain A"/>
    <property type="match status" value="1"/>
</dbReference>
<dbReference type="GO" id="GO:1902600">
    <property type="term" value="P:proton transmembrane transport"/>
    <property type="evidence" value="ECO:0007669"/>
    <property type="project" value="TreeGrafter"/>
</dbReference>
<evidence type="ECO:0000256" key="10">
    <source>
        <dbReference type="ARBA" id="ARBA00023136"/>
    </source>
</evidence>
<dbReference type="Pfam" id="PF00690">
    <property type="entry name" value="Cation_ATPase_N"/>
    <property type="match status" value="1"/>
</dbReference>
<dbReference type="GO" id="GO:0005391">
    <property type="term" value="F:P-type sodium:potassium-exchanging transporter activity"/>
    <property type="evidence" value="ECO:0007669"/>
    <property type="project" value="TreeGrafter"/>
</dbReference>
<dbReference type="InterPro" id="IPR050510">
    <property type="entry name" value="Cation_transp_ATPase_P-type"/>
</dbReference>
<keyword evidence="5" id="KW-0547">Nucleotide-binding</keyword>
<dbReference type="GO" id="GO:0005886">
    <property type="term" value="C:plasma membrane"/>
    <property type="evidence" value="ECO:0007669"/>
    <property type="project" value="UniProtKB-SubCell"/>
</dbReference>
<comment type="subcellular location">
    <subcellularLocation>
        <location evidence="1">Cell membrane</location>
        <topology evidence="1">Multi-pass membrane protein</topology>
    </subcellularLocation>
</comment>
<dbReference type="Pfam" id="PF13246">
    <property type="entry name" value="Cation_ATPase"/>
    <property type="match status" value="1"/>
</dbReference>
<evidence type="ECO:0000256" key="8">
    <source>
        <dbReference type="ARBA" id="ARBA00022967"/>
    </source>
</evidence>
<dbReference type="PRINTS" id="PR00120">
    <property type="entry name" value="HATPASE"/>
</dbReference>
<accession>A0A7S2SBA4</accession>
<feature type="transmembrane region" description="Helical" evidence="12">
    <location>
        <begin position="770"/>
        <end position="792"/>
    </location>
</feature>
<evidence type="ECO:0000256" key="5">
    <source>
        <dbReference type="ARBA" id="ARBA00022741"/>
    </source>
</evidence>
<evidence type="ECO:0000256" key="4">
    <source>
        <dbReference type="ARBA" id="ARBA00022692"/>
    </source>
</evidence>
<keyword evidence="3" id="KW-0597">Phosphoprotein</keyword>
<feature type="domain" description="Cation-transporting P-type ATPase N-terminal" evidence="13">
    <location>
        <begin position="22"/>
        <end position="96"/>
    </location>
</feature>
<dbReference type="GO" id="GO:0030007">
    <property type="term" value="P:intracellular potassium ion homeostasis"/>
    <property type="evidence" value="ECO:0007669"/>
    <property type="project" value="TreeGrafter"/>
</dbReference>
<dbReference type="PANTHER" id="PTHR43294">
    <property type="entry name" value="SODIUM/POTASSIUM-TRANSPORTING ATPASE SUBUNIT ALPHA"/>
    <property type="match status" value="1"/>
</dbReference>
<dbReference type="InterPro" id="IPR023299">
    <property type="entry name" value="ATPase_P-typ_cyto_dom_N"/>
</dbReference>
<evidence type="ECO:0000256" key="3">
    <source>
        <dbReference type="ARBA" id="ARBA00022553"/>
    </source>
</evidence>
<dbReference type="GO" id="GO:0006883">
    <property type="term" value="P:intracellular sodium ion homeostasis"/>
    <property type="evidence" value="ECO:0007669"/>
    <property type="project" value="TreeGrafter"/>
</dbReference>
<dbReference type="NCBIfam" id="TIGR01494">
    <property type="entry name" value="ATPase_P-type"/>
    <property type="match status" value="2"/>
</dbReference>
<dbReference type="InterPro" id="IPR044492">
    <property type="entry name" value="P_typ_ATPase_HD_dom"/>
</dbReference>
<proteinExistence type="predicted"/>
<keyword evidence="8" id="KW-1278">Translocase</keyword>
<dbReference type="SUPFAM" id="SSF81660">
    <property type="entry name" value="Metal cation-transporting ATPase, ATP-binding domain N"/>
    <property type="match status" value="1"/>
</dbReference>
<feature type="transmembrane region" description="Helical" evidence="12">
    <location>
        <begin position="915"/>
        <end position="936"/>
    </location>
</feature>
<dbReference type="PRINTS" id="PR00119">
    <property type="entry name" value="CATATPASE"/>
</dbReference>
<gene>
    <name evidence="14" type="ORF">QSP1433_LOCUS12342</name>
</gene>
<dbReference type="Gene3D" id="1.20.1110.10">
    <property type="entry name" value="Calcium-transporting ATPase, transmembrane domain"/>
    <property type="match status" value="1"/>
</dbReference>
<dbReference type="SFLD" id="SFLDG00002">
    <property type="entry name" value="C1.7:_P-type_atpase_like"/>
    <property type="match status" value="1"/>
</dbReference>
<evidence type="ECO:0000256" key="7">
    <source>
        <dbReference type="ARBA" id="ARBA00022842"/>
    </source>
</evidence>
<dbReference type="GO" id="GO:0005524">
    <property type="term" value="F:ATP binding"/>
    <property type="evidence" value="ECO:0007669"/>
    <property type="project" value="UniProtKB-KW"/>
</dbReference>
<dbReference type="InterPro" id="IPR008250">
    <property type="entry name" value="ATPase_P-typ_transduc_dom_A_sf"/>
</dbReference>
<dbReference type="FunFam" id="2.70.150.10:FF:000160">
    <property type="entry name" value="Sarcoplasmic/endoplasmic reticulum calcium ATPase 1"/>
    <property type="match status" value="1"/>
</dbReference>
<evidence type="ECO:0000256" key="11">
    <source>
        <dbReference type="SAM" id="MobiDB-lite"/>
    </source>
</evidence>
<dbReference type="GO" id="GO:0016887">
    <property type="term" value="F:ATP hydrolysis activity"/>
    <property type="evidence" value="ECO:0007669"/>
    <property type="project" value="InterPro"/>
</dbReference>
<dbReference type="AlphaFoldDB" id="A0A7S2SBA4"/>
<dbReference type="SFLD" id="SFLDF00027">
    <property type="entry name" value="p-type_atpase"/>
    <property type="match status" value="1"/>
</dbReference>
<keyword evidence="10 12" id="KW-0472">Membrane</keyword>
<evidence type="ECO:0000256" key="1">
    <source>
        <dbReference type="ARBA" id="ARBA00004651"/>
    </source>
</evidence>
<dbReference type="InterPro" id="IPR004014">
    <property type="entry name" value="ATPase_P-typ_cation-transptr_N"/>
</dbReference>
<keyword evidence="9 12" id="KW-1133">Transmembrane helix</keyword>
<feature type="transmembrane region" description="Helical" evidence="12">
    <location>
        <begin position="885"/>
        <end position="903"/>
    </location>
</feature>
<protein>
    <recommendedName>
        <fullName evidence="13">Cation-transporting P-type ATPase N-terminal domain-containing protein</fullName>
    </recommendedName>
</protein>
<feature type="transmembrane region" description="Helical" evidence="12">
    <location>
        <begin position="948"/>
        <end position="967"/>
    </location>
</feature>
<keyword evidence="2" id="KW-1003">Cell membrane</keyword>
<evidence type="ECO:0000259" key="13">
    <source>
        <dbReference type="SMART" id="SM00831"/>
    </source>
</evidence>
<dbReference type="InterPro" id="IPR023214">
    <property type="entry name" value="HAD_sf"/>
</dbReference>
<dbReference type="Pfam" id="PF00689">
    <property type="entry name" value="Cation_ATPase_C"/>
    <property type="match status" value="1"/>
</dbReference>
<feature type="transmembrane region" description="Helical" evidence="12">
    <location>
        <begin position="301"/>
        <end position="331"/>
    </location>
</feature>
<name>A0A7S2SBA4_9STRA</name>
<dbReference type="InterPro" id="IPR023298">
    <property type="entry name" value="ATPase_P-typ_TM_dom_sf"/>
</dbReference>
<feature type="transmembrane region" description="Helical" evidence="12">
    <location>
        <begin position="76"/>
        <end position="97"/>
    </location>
</feature>
<keyword evidence="4 12" id="KW-0812">Transmembrane</keyword>
<evidence type="ECO:0000256" key="12">
    <source>
        <dbReference type="SAM" id="Phobius"/>
    </source>
</evidence>
<dbReference type="GO" id="GO:1990573">
    <property type="term" value="P:potassium ion import across plasma membrane"/>
    <property type="evidence" value="ECO:0007669"/>
    <property type="project" value="TreeGrafter"/>
</dbReference>
<feature type="transmembrane region" description="Helical" evidence="12">
    <location>
        <begin position="798"/>
        <end position="822"/>
    </location>
</feature>
<feature type="region of interest" description="Disordered" evidence="11">
    <location>
        <begin position="411"/>
        <end position="431"/>
    </location>
</feature>
<dbReference type="Gene3D" id="3.40.50.1000">
    <property type="entry name" value="HAD superfamily/HAD-like"/>
    <property type="match status" value="1"/>
</dbReference>
<evidence type="ECO:0000256" key="6">
    <source>
        <dbReference type="ARBA" id="ARBA00022840"/>
    </source>
</evidence>
<feature type="transmembrane region" description="Helical" evidence="12">
    <location>
        <begin position="273"/>
        <end position="295"/>
    </location>
</feature>
<dbReference type="SUPFAM" id="SSF56784">
    <property type="entry name" value="HAD-like"/>
    <property type="match status" value="1"/>
</dbReference>
<dbReference type="InterPro" id="IPR036412">
    <property type="entry name" value="HAD-like_sf"/>
</dbReference>
<dbReference type="PROSITE" id="PS00154">
    <property type="entry name" value="ATPASE_E1_E2"/>
    <property type="match status" value="1"/>
</dbReference>
<dbReference type="EMBL" id="HBHK01019518">
    <property type="protein sequence ID" value="CAD9695021.1"/>
    <property type="molecule type" value="Transcribed_RNA"/>
</dbReference>
<feature type="transmembrane region" description="Helical" evidence="12">
    <location>
        <begin position="843"/>
        <end position="865"/>
    </location>
</feature>